<keyword evidence="3 5" id="KW-1133">Transmembrane helix</keyword>
<dbReference type="Pfam" id="PF04191">
    <property type="entry name" value="PEMT"/>
    <property type="match status" value="1"/>
</dbReference>
<evidence type="ECO:0000313" key="6">
    <source>
        <dbReference type="EMBL" id="OBZ96150.1"/>
    </source>
</evidence>
<evidence type="ECO:0000256" key="2">
    <source>
        <dbReference type="ARBA" id="ARBA00022692"/>
    </source>
</evidence>
<keyword evidence="2 5" id="KW-0812">Transmembrane</keyword>
<evidence type="ECO:0008006" key="8">
    <source>
        <dbReference type="Google" id="ProtNLM"/>
    </source>
</evidence>
<dbReference type="InterPro" id="IPR007318">
    <property type="entry name" value="Phopholipid_MeTrfase"/>
</dbReference>
<feature type="transmembrane region" description="Helical" evidence="5">
    <location>
        <begin position="90"/>
        <end position="122"/>
    </location>
</feature>
<sequence length="207" mass="22706">MTTVSQPAAFNQKLRIHALWLLAVAFLSIFIVSMPLLGGESGLHEPIEMSGVTLLFAAILGRLWSILYIGSHKNSRLVTDGPYSVSRNPLYLFSLIGVAGIGLMFGSLLITAALASVAFLIFRATSLREAAYLRAKFGADYDAYATETPLLWPDLRLYRSETEVTFSTPALATTFRDAICLLALFPAIELLEKLHTTGYLTTLLYIP</sequence>
<feature type="transmembrane region" description="Helical" evidence="5">
    <location>
        <begin position="49"/>
        <end position="70"/>
    </location>
</feature>
<evidence type="ECO:0000256" key="3">
    <source>
        <dbReference type="ARBA" id="ARBA00022989"/>
    </source>
</evidence>
<dbReference type="GO" id="GO:0012505">
    <property type="term" value="C:endomembrane system"/>
    <property type="evidence" value="ECO:0007669"/>
    <property type="project" value="UniProtKB-SubCell"/>
</dbReference>
<dbReference type="Proteomes" id="UP000093111">
    <property type="component" value="Unassembled WGS sequence"/>
</dbReference>
<feature type="transmembrane region" description="Helical" evidence="5">
    <location>
        <begin position="18"/>
        <end position="37"/>
    </location>
</feature>
<accession>A0A1C7P4G8</accession>
<dbReference type="PANTHER" id="PTHR43847:SF1">
    <property type="entry name" value="BLL3993 PROTEIN"/>
    <property type="match status" value="1"/>
</dbReference>
<dbReference type="Gene3D" id="1.20.120.1630">
    <property type="match status" value="1"/>
</dbReference>
<evidence type="ECO:0000313" key="7">
    <source>
        <dbReference type="Proteomes" id="UP000093111"/>
    </source>
</evidence>
<dbReference type="PANTHER" id="PTHR43847">
    <property type="entry name" value="BLL3993 PROTEIN"/>
    <property type="match status" value="1"/>
</dbReference>
<dbReference type="RefSeq" id="WP_068953154.1">
    <property type="nucleotide sequence ID" value="NZ_LGLV01000005.1"/>
</dbReference>
<comment type="caution">
    <text evidence="6">The sequence shown here is derived from an EMBL/GenBank/DDBJ whole genome shotgun (WGS) entry which is preliminary data.</text>
</comment>
<dbReference type="InterPro" id="IPR052527">
    <property type="entry name" value="Metal_cation-efflux_comp"/>
</dbReference>
<dbReference type="EMBL" id="LGLV01000005">
    <property type="protein sequence ID" value="OBZ96150.1"/>
    <property type="molecule type" value="Genomic_DNA"/>
</dbReference>
<gene>
    <name evidence="6" type="ORF">ADU59_07250</name>
</gene>
<dbReference type="AlphaFoldDB" id="A0A1C7P4G8"/>
<name>A0A1C7P4G8_9HYPH</name>
<keyword evidence="4 5" id="KW-0472">Membrane</keyword>
<keyword evidence="7" id="KW-1185">Reference proteome</keyword>
<comment type="subcellular location">
    <subcellularLocation>
        <location evidence="1">Endomembrane system</location>
        <topology evidence="1">Multi-pass membrane protein</topology>
    </subcellularLocation>
</comment>
<dbReference type="STRING" id="1612624.ADU59_07250"/>
<proteinExistence type="predicted"/>
<reference evidence="6 7" key="1">
    <citation type="journal article" date="2016" name="Syst. Appl. Microbiol.">
        <title>Pararhizobium polonicum sp. nov. isolated from tumors on stone fruit rootstocks.</title>
        <authorList>
            <person name="Pulawska J."/>
            <person name="Kuzmanovic N."/>
            <person name="Willems A."/>
            <person name="Pothier J.F."/>
        </authorList>
    </citation>
    <scope>NUCLEOTIDE SEQUENCE [LARGE SCALE GENOMIC DNA]</scope>
    <source>
        <strain evidence="6 7">F5.1</strain>
    </source>
</reference>
<protein>
    <recommendedName>
        <fullName evidence="8">Sodium:proton antiporter</fullName>
    </recommendedName>
</protein>
<evidence type="ECO:0000256" key="1">
    <source>
        <dbReference type="ARBA" id="ARBA00004127"/>
    </source>
</evidence>
<evidence type="ECO:0000256" key="5">
    <source>
        <dbReference type="SAM" id="Phobius"/>
    </source>
</evidence>
<dbReference type="OrthoDB" id="7210610at2"/>
<evidence type="ECO:0000256" key="4">
    <source>
        <dbReference type="ARBA" id="ARBA00023136"/>
    </source>
</evidence>
<organism evidence="6 7">
    <name type="scientific">Pararhizobium polonicum</name>
    <dbReference type="NCBI Taxonomy" id="1612624"/>
    <lineage>
        <taxon>Bacteria</taxon>
        <taxon>Pseudomonadati</taxon>
        <taxon>Pseudomonadota</taxon>
        <taxon>Alphaproteobacteria</taxon>
        <taxon>Hyphomicrobiales</taxon>
        <taxon>Rhizobiaceae</taxon>
        <taxon>Rhizobium/Agrobacterium group</taxon>
        <taxon>Pararhizobium</taxon>
    </lineage>
</organism>